<keyword evidence="2" id="KW-1134">Transmembrane beta strand</keyword>
<evidence type="ECO:0000313" key="5">
    <source>
        <dbReference type="Proteomes" id="UP001143349"/>
    </source>
</evidence>
<organism evidence="4 5">
    <name type="scientific">Paracoccus kondratievae</name>
    <dbReference type="NCBI Taxonomy" id="135740"/>
    <lineage>
        <taxon>Bacteria</taxon>
        <taxon>Pseudomonadati</taxon>
        <taxon>Pseudomonadota</taxon>
        <taxon>Alphaproteobacteria</taxon>
        <taxon>Rhodobacterales</taxon>
        <taxon>Paracoccaceae</taxon>
        <taxon>Paracoccus</taxon>
    </lineage>
</organism>
<keyword evidence="2" id="KW-0812">Transmembrane</keyword>
<dbReference type="AlphaFoldDB" id="A0AAD3P0E6"/>
<sequence>MLDPIVITATSGERFLKDAPASVTVVTGEELRERPVRDLASAIEGTPGVQLTGIGLGRRGISIRGMQPDHSLVLVDGMRVSNSASVSRQRPWHRFEVVI</sequence>
<keyword evidence="2" id="KW-0472">Membrane</keyword>
<dbReference type="InterPro" id="IPR039426">
    <property type="entry name" value="TonB-dep_rcpt-like"/>
</dbReference>
<dbReference type="RefSeq" id="WP_271180068.1">
    <property type="nucleotide sequence ID" value="NZ_BSFH01000084.1"/>
</dbReference>
<evidence type="ECO:0000259" key="3">
    <source>
        <dbReference type="Pfam" id="PF07715"/>
    </source>
</evidence>
<keyword evidence="1" id="KW-0732">Signal</keyword>
<dbReference type="PANTHER" id="PTHR30069:SF53">
    <property type="entry name" value="COLICIN I RECEPTOR-RELATED"/>
    <property type="match status" value="1"/>
</dbReference>
<dbReference type="Gene3D" id="2.170.130.10">
    <property type="entry name" value="TonB-dependent receptor, plug domain"/>
    <property type="match status" value="1"/>
</dbReference>
<proteinExistence type="inferred from homology"/>
<gene>
    <name evidence="4" type="ORF">GCM10017635_28250</name>
</gene>
<accession>A0AAD3P0E6</accession>
<dbReference type="SUPFAM" id="SSF56935">
    <property type="entry name" value="Porins"/>
    <property type="match status" value="1"/>
</dbReference>
<reference evidence="4" key="1">
    <citation type="journal article" date="2014" name="Int. J. Syst. Evol. Microbiol.">
        <title>Complete genome sequence of Corynebacterium casei LMG S-19264T (=DSM 44701T), isolated from a smear-ripened cheese.</title>
        <authorList>
            <consortium name="US DOE Joint Genome Institute (JGI-PGF)"/>
            <person name="Walter F."/>
            <person name="Albersmeier A."/>
            <person name="Kalinowski J."/>
            <person name="Ruckert C."/>
        </authorList>
    </citation>
    <scope>NUCLEOTIDE SEQUENCE</scope>
    <source>
        <strain evidence="4">VKM B-2222</strain>
    </source>
</reference>
<feature type="domain" description="TonB-dependent receptor plug" evidence="3">
    <location>
        <begin position="17"/>
        <end position="87"/>
    </location>
</feature>
<name>A0AAD3P0E6_9RHOB</name>
<dbReference type="GO" id="GO:0015344">
    <property type="term" value="F:siderophore uptake transmembrane transporter activity"/>
    <property type="evidence" value="ECO:0007669"/>
    <property type="project" value="TreeGrafter"/>
</dbReference>
<dbReference type="PANTHER" id="PTHR30069">
    <property type="entry name" value="TONB-DEPENDENT OUTER MEMBRANE RECEPTOR"/>
    <property type="match status" value="1"/>
</dbReference>
<keyword evidence="2" id="KW-0998">Cell outer membrane</keyword>
<evidence type="ECO:0000256" key="1">
    <source>
        <dbReference type="ARBA" id="ARBA00022729"/>
    </source>
</evidence>
<reference evidence="4" key="2">
    <citation type="submission" date="2023-01" db="EMBL/GenBank/DDBJ databases">
        <authorList>
            <person name="Sun Q."/>
            <person name="Evtushenko L."/>
        </authorList>
    </citation>
    <scope>NUCLEOTIDE SEQUENCE</scope>
    <source>
        <strain evidence="4">VKM B-2222</strain>
    </source>
</reference>
<comment type="caution">
    <text evidence="4">The sequence shown here is derived from an EMBL/GenBank/DDBJ whole genome shotgun (WGS) entry which is preliminary data.</text>
</comment>
<evidence type="ECO:0000256" key="2">
    <source>
        <dbReference type="PROSITE-ProRule" id="PRU01360"/>
    </source>
</evidence>
<dbReference type="Proteomes" id="UP001143349">
    <property type="component" value="Unassembled WGS sequence"/>
</dbReference>
<dbReference type="Pfam" id="PF07715">
    <property type="entry name" value="Plug"/>
    <property type="match status" value="1"/>
</dbReference>
<keyword evidence="5" id="KW-1185">Reference proteome</keyword>
<dbReference type="InterPro" id="IPR037066">
    <property type="entry name" value="Plug_dom_sf"/>
</dbReference>
<dbReference type="GO" id="GO:0009279">
    <property type="term" value="C:cell outer membrane"/>
    <property type="evidence" value="ECO:0007669"/>
    <property type="project" value="UniProtKB-SubCell"/>
</dbReference>
<evidence type="ECO:0000313" key="4">
    <source>
        <dbReference type="EMBL" id="GLK65350.1"/>
    </source>
</evidence>
<keyword evidence="2" id="KW-0813">Transport</keyword>
<comment type="similarity">
    <text evidence="2">Belongs to the TonB-dependent receptor family.</text>
</comment>
<dbReference type="PROSITE" id="PS52016">
    <property type="entry name" value="TONB_DEPENDENT_REC_3"/>
    <property type="match status" value="1"/>
</dbReference>
<dbReference type="EMBL" id="BSFH01000084">
    <property type="protein sequence ID" value="GLK65350.1"/>
    <property type="molecule type" value="Genomic_DNA"/>
</dbReference>
<dbReference type="GO" id="GO:0044718">
    <property type="term" value="P:siderophore transmembrane transport"/>
    <property type="evidence" value="ECO:0007669"/>
    <property type="project" value="TreeGrafter"/>
</dbReference>
<comment type="subcellular location">
    <subcellularLocation>
        <location evidence="2">Cell outer membrane</location>
        <topology evidence="2">Multi-pass membrane protein</topology>
    </subcellularLocation>
</comment>
<protein>
    <recommendedName>
        <fullName evidence="3">TonB-dependent receptor plug domain-containing protein</fullName>
    </recommendedName>
</protein>
<dbReference type="InterPro" id="IPR012910">
    <property type="entry name" value="Plug_dom"/>
</dbReference>